<dbReference type="Proteomes" id="UP001622557">
    <property type="component" value="Chromosome"/>
</dbReference>
<evidence type="ECO:0000313" key="2">
    <source>
        <dbReference type="Proteomes" id="UP001622557"/>
    </source>
</evidence>
<sequence>MSAADRVVASWVETTGCGTRYEDLTADGQVHVDYTPLLGEPWFEVRTTPGYKPVCGCPRLRKQWCDGCIGCIGCVVCGQCRAPHVRLPLSN</sequence>
<proteinExistence type="predicted"/>
<gene>
    <name evidence="1" type="ORF">OG350_00770</name>
</gene>
<dbReference type="EMBL" id="CP108164">
    <property type="protein sequence ID" value="WTQ78917.1"/>
    <property type="molecule type" value="Genomic_DNA"/>
</dbReference>
<dbReference type="GeneID" id="97278911"/>
<name>A0ABZ1KE26_STRAH</name>
<organism evidence="1 2">
    <name type="scientific">Streptomyces achromogenes</name>
    <dbReference type="NCBI Taxonomy" id="67255"/>
    <lineage>
        <taxon>Bacteria</taxon>
        <taxon>Bacillati</taxon>
        <taxon>Actinomycetota</taxon>
        <taxon>Actinomycetes</taxon>
        <taxon>Kitasatosporales</taxon>
        <taxon>Streptomycetaceae</taxon>
        <taxon>Streptomyces</taxon>
    </lineage>
</organism>
<reference evidence="1 2" key="1">
    <citation type="submission" date="2022-10" db="EMBL/GenBank/DDBJ databases">
        <title>The complete genomes of actinobacterial strains from the NBC collection.</title>
        <authorList>
            <person name="Joergensen T.S."/>
            <person name="Alvarez Arevalo M."/>
            <person name="Sterndorff E.B."/>
            <person name="Faurdal D."/>
            <person name="Vuksanovic O."/>
            <person name="Mourched A.-S."/>
            <person name="Charusanti P."/>
            <person name="Shaw S."/>
            <person name="Blin K."/>
            <person name="Weber T."/>
        </authorList>
    </citation>
    <scope>NUCLEOTIDE SEQUENCE [LARGE SCALE GENOMIC DNA]</scope>
    <source>
        <strain evidence="1 2">NBC_00156</strain>
    </source>
</reference>
<accession>A0ABZ1KE26</accession>
<keyword evidence="2" id="KW-1185">Reference proteome</keyword>
<evidence type="ECO:0000313" key="1">
    <source>
        <dbReference type="EMBL" id="WTQ78917.1"/>
    </source>
</evidence>
<protein>
    <submittedName>
        <fullName evidence="1">Uncharacterized protein</fullName>
    </submittedName>
</protein>
<dbReference type="RefSeq" id="WP_405444562.1">
    <property type="nucleotide sequence ID" value="NZ_CP108164.1"/>
</dbReference>